<evidence type="ECO:0000313" key="3">
    <source>
        <dbReference type="Proteomes" id="UP001500804"/>
    </source>
</evidence>
<sequence>MNTQDRDNDKAAMRPIFYTVTEAARLLRVNRATLYRAIREDAFPAVRVRSRYVIPAVAVERLAADATESGGCVDVAAIAAGRRVAREVARVMGDQR</sequence>
<dbReference type="Pfam" id="PF12728">
    <property type="entry name" value="HTH_17"/>
    <property type="match status" value="1"/>
</dbReference>
<organism evidence="2 3">
    <name type="scientific">Pseudonocardia adelaidensis</name>
    <dbReference type="NCBI Taxonomy" id="648754"/>
    <lineage>
        <taxon>Bacteria</taxon>
        <taxon>Bacillati</taxon>
        <taxon>Actinomycetota</taxon>
        <taxon>Actinomycetes</taxon>
        <taxon>Pseudonocardiales</taxon>
        <taxon>Pseudonocardiaceae</taxon>
        <taxon>Pseudonocardia</taxon>
    </lineage>
</organism>
<dbReference type="NCBIfam" id="TIGR01764">
    <property type="entry name" value="excise"/>
    <property type="match status" value="1"/>
</dbReference>
<gene>
    <name evidence="2" type="ORF">GCM10023320_65170</name>
</gene>
<dbReference type="InterPro" id="IPR010093">
    <property type="entry name" value="SinI_DNA-bd"/>
</dbReference>
<dbReference type="Proteomes" id="UP001500804">
    <property type="component" value="Unassembled WGS sequence"/>
</dbReference>
<comment type="caution">
    <text evidence="2">The sequence shown here is derived from an EMBL/GenBank/DDBJ whole genome shotgun (WGS) entry which is preliminary data.</text>
</comment>
<proteinExistence type="predicted"/>
<evidence type="ECO:0000313" key="2">
    <source>
        <dbReference type="EMBL" id="GAA5135518.1"/>
    </source>
</evidence>
<reference evidence="3" key="1">
    <citation type="journal article" date="2019" name="Int. J. Syst. Evol. Microbiol.">
        <title>The Global Catalogue of Microorganisms (GCM) 10K type strain sequencing project: providing services to taxonomists for standard genome sequencing and annotation.</title>
        <authorList>
            <consortium name="The Broad Institute Genomics Platform"/>
            <consortium name="The Broad Institute Genome Sequencing Center for Infectious Disease"/>
            <person name="Wu L."/>
            <person name="Ma J."/>
        </authorList>
    </citation>
    <scope>NUCLEOTIDE SEQUENCE [LARGE SCALE GENOMIC DNA]</scope>
    <source>
        <strain evidence="3">JCM 18302</strain>
    </source>
</reference>
<dbReference type="RefSeq" id="WP_345610443.1">
    <property type="nucleotide sequence ID" value="NZ_BAABJO010000032.1"/>
</dbReference>
<dbReference type="EMBL" id="BAABJO010000032">
    <property type="protein sequence ID" value="GAA5135518.1"/>
    <property type="molecule type" value="Genomic_DNA"/>
</dbReference>
<name>A0ABP9NW38_9PSEU</name>
<protein>
    <recommendedName>
        <fullName evidence="1">Helix-turn-helix domain-containing protein</fullName>
    </recommendedName>
</protein>
<feature type="domain" description="Helix-turn-helix" evidence="1">
    <location>
        <begin position="17"/>
        <end position="64"/>
    </location>
</feature>
<evidence type="ECO:0000259" key="1">
    <source>
        <dbReference type="Pfam" id="PF12728"/>
    </source>
</evidence>
<accession>A0ABP9NW38</accession>
<keyword evidence="3" id="KW-1185">Reference proteome</keyword>
<dbReference type="InterPro" id="IPR041657">
    <property type="entry name" value="HTH_17"/>
</dbReference>